<organism evidence="2 3">
    <name type="scientific">Glossina austeni</name>
    <name type="common">Savannah tsetse fly</name>
    <dbReference type="NCBI Taxonomy" id="7395"/>
    <lineage>
        <taxon>Eukaryota</taxon>
        <taxon>Metazoa</taxon>
        <taxon>Ecdysozoa</taxon>
        <taxon>Arthropoda</taxon>
        <taxon>Hexapoda</taxon>
        <taxon>Insecta</taxon>
        <taxon>Pterygota</taxon>
        <taxon>Neoptera</taxon>
        <taxon>Endopterygota</taxon>
        <taxon>Diptera</taxon>
        <taxon>Brachycera</taxon>
        <taxon>Muscomorpha</taxon>
        <taxon>Hippoboscoidea</taxon>
        <taxon>Glossinidae</taxon>
        <taxon>Glossina</taxon>
    </lineage>
</organism>
<dbReference type="AlphaFoldDB" id="A0A1A9VXQ1"/>
<reference evidence="2" key="1">
    <citation type="submission" date="2020-05" db="UniProtKB">
        <authorList>
            <consortium name="EnsemblMetazoa"/>
        </authorList>
    </citation>
    <scope>IDENTIFICATION</scope>
    <source>
        <strain evidence="2">TTRI</strain>
    </source>
</reference>
<protein>
    <submittedName>
        <fullName evidence="2">Uncharacterized protein</fullName>
    </submittedName>
</protein>
<accession>A0A1A9VXQ1</accession>
<proteinExistence type="predicted"/>
<dbReference type="EnsemblMetazoa" id="GAUT050995-RA">
    <property type="protein sequence ID" value="GAUT050995-PA"/>
    <property type="gene ID" value="GAUT050995"/>
</dbReference>
<sequence>MSLSGFRCAFIDSLKNKLLDITLMGNPNHTSDLRSLVSRLVRSTPSDGQSIMNELKIFSNQALEFLVVLQRSRKLITDQFIYGDRTIIDDPFVNRYILGLSTPYNNLDSHYQMLRCIHAKGAHVDMMTLVLAVLTPTAYLRGSNVTIELVTKHPDYSVKGTAYINGTVSFTFGSNTPVIVGTGNKFDINMGAICTVTNGIAAEDFVLVPAQNQKKRNTNNTPTGTSPNGPNGLNIAEYHATVGAAGCHQAAKEDARRIPPTAAPPRGSFLQGETAVSDHPQPPPATESRICRRSPTAKRLSTKGAPIVVDVDTTRISLAKGPASQRRKVRGTKALKEPTPLANGPTLRCRKAEDNRAAVGHSTNGRRVPCHDGSTLSQNHSTLLCSGNRLCAITNQVTVRQEDGSYVVKLPTRPEFPTELQRG</sequence>
<name>A0A1A9VXQ1_GLOAU</name>
<evidence type="ECO:0000313" key="3">
    <source>
        <dbReference type="Proteomes" id="UP000078200"/>
    </source>
</evidence>
<feature type="region of interest" description="Disordered" evidence="1">
    <location>
        <begin position="353"/>
        <end position="372"/>
    </location>
</feature>
<evidence type="ECO:0000256" key="1">
    <source>
        <dbReference type="SAM" id="MobiDB-lite"/>
    </source>
</evidence>
<dbReference type="VEuPathDB" id="VectorBase:GAUT050995"/>
<feature type="region of interest" description="Disordered" evidence="1">
    <location>
        <begin position="252"/>
        <end position="302"/>
    </location>
</feature>
<keyword evidence="3" id="KW-1185">Reference proteome</keyword>
<dbReference type="Proteomes" id="UP000078200">
    <property type="component" value="Unassembled WGS sequence"/>
</dbReference>
<evidence type="ECO:0000313" key="2">
    <source>
        <dbReference type="EnsemblMetazoa" id="GAUT050995-PA"/>
    </source>
</evidence>